<gene>
    <name evidence="2" type="ORF">GSI_11064</name>
</gene>
<protein>
    <submittedName>
        <fullName evidence="2">Uncharacterized protein</fullName>
    </submittedName>
</protein>
<reference evidence="2 3" key="1">
    <citation type="journal article" date="2015" name="Sci. Rep.">
        <title>Chromosome-level genome map provides insights into diverse defense mechanisms in the medicinal fungus Ganoderma sinense.</title>
        <authorList>
            <person name="Zhu Y."/>
            <person name="Xu J."/>
            <person name="Sun C."/>
            <person name="Zhou S."/>
            <person name="Xu H."/>
            <person name="Nelson D.R."/>
            <person name="Qian J."/>
            <person name="Song J."/>
            <person name="Luo H."/>
            <person name="Xiang L."/>
            <person name="Li Y."/>
            <person name="Xu Z."/>
            <person name="Ji A."/>
            <person name="Wang L."/>
            <person name="Lu S."/>
            <person name="Hayward A."/>
            <person name="Sun W."/>
            <person name="Li X."/>
            <person name="Schwartz D.C."/>
            <person name="Wang Y."/>
            <person name="Chen S."/>
        </authorList>
    </citation>
    <scope>NUCLEOTIDE SEQUENCE [LARGE SCALE GENOMIC DNA]</scope>
    <source>
        <strain evidence="2 3">ZZ0214-1</strain>
    </source>
</reference>
<name>A0A2G8RZG9_9APHY</name>
<dbReference type="AlphaFoldDB" id="A0A2G8RZG9"/>
<sequence>MHAAARPRPDPRMFLKDFDTPVDRRWSELVPPRTALTFAAIWDEDEGMVTFSGAHLLDSETAEKGCPNRMTNDSPCDVPFSDGESQVLTINDRFATALSGSSPNCPGYAPPPSAGADSLAFVRDAMDTETAMDSRSYLGFGGRRAPPGIHYTPDSPAIASSMALASLANIPFRRTLMNNHHPFDRTNRDSRSSCPALRGQNDEELRYCDAYDEDSSSDEVTDEGFFEDRRLTTGTLGSAPVLVEVNLSSAFSVTTTSTDRYVEVDHPSQAEAYSYEQRSQRTHYQRHSQQPLMKGKPSNASVISESAWSTLRDVERNICFNVPLEIGRRLKKTRSPRRSPSPTPPADPAEVLARQNYNHLPSPSYDDESELSTWSGTHGRQGCVPVPNVSIPRPLTPKGSLRRGKSLLNRVVLGNLRRGEGKDDQWVYVEVEHKVKQRMCAVCV</sequence>
<evidence type="ECO:0000256" key="1">
    <source>
        <dbReference type="SAM" id="MobiDB-lite"/>
    </source>
</evidence>
<comment type="caution">
    <text evidence="2">The sequence shown here is derived from an EMBL/GenBank/DDBJ whole genome shotgun (WGS) entry which is preliminary data.</text>
</comment>
<organism evidence="2 3">
    <name type="scientific">Ganoderma sinense ZZ0214-1</name>
    <dbReference type="NCBI Taxonomy" id="1077348"/>
    <lineage>
        <taxon>Eukaryota</taxon>
        <taxon>Fungi</taxon>
        <taxon>Dikarya</taxon>
        <taxon>Basidiomycota</taxon>
        <taxon>Agaricomycotina</taxon>
        <taxon>Agaricomycetes</taxon>
        <taxon>Polyporales</taxon>
        <taxon>Polyporaceae</taxon>
        <taxon>Ganoderma</taxon>
    </lineage>
</organism>
<feature type="region of interest" description="Disordered" evidence="1">
    <location>
        <begin position="274"/>
        <end position="298"/>
    </location>
</feature>
<dbReference type="OrthoDB" id="3226552at2759"/>
<dbReference type="Proteomes" id="UP000230002">
    <property type="component" value="Unassembled WGS sequence"/>
</dbReference>
<evidence type="ECO:0000313" key="3">
    <source>
        <dbReference type="Proteomes" id="UP000230002"/>
    </source>
</evidence>
<proteinExistence type="predicted"/>
<evidence type="ECO:0000313" key="2">
    <source>
        <dbReference type="EMBL" id="PIL26884.1"/>
    </source>
</evidence>
<dbReference type="EMBL" id="AYKW01000035">
    <property type="protein sequence ID" value="PIL26884.1"/>
    <property type="molecule type" value="Genomic_DNA"/>
</dbReference>
<accession>A0A2G8RZG9</accession>
<feature type="region of interest" description="Disordered" evidence="1">
    <location>
        <begin position="330"/>
        <end position="379"/>
    </location>
</feature>
<keyword evidence="3" id="KW-1185">Reference proteome</keyword>